<protein>
    <submittedName>
        <fullName evidence="2">Uncharacterized protein</fullName>
    </submittedName>
</protein>
<proteinExistence type="predicted"/>
<comment type="caution">
    <text evidence="2">The sequence shown here is derived from an EMBL/GenBank/DDBJ whole genome shotgun (WGS) entry which is preliminary data.</text>
</comment>
<dbReference type="Proteomes" id="UP000658514">
    <property type="component" value="Unassembled WGS sequence"/>
</dbReference>
<name>A0ABR8AF15_9CYAN</name>
<evidence type="ECO:0000313" key="2">
    <source>
        <dbReference type="EMBL" id="MBD2198354.1"/>
    </source>
</evidence>
<evidence type="ECO:0000313" key="3">
    <source>
        <dbReference type="Proteomes" id="UP000658514"/>
    </source>
</evidence>
<dbReference type="RefSeq" id="WP_190545893.1">
    <property type="nucleotide sequence ID" value="NZ_CAWPNO010000074.1"/>
</dbReference>
<dbReference type="EMBL" id="JACJQH010000040">
    <property type="protein sequence ID" value="MBD2198354.1"/>
    <property type="molecule type" value="Genomic_DNA"/>
</dbReference>
<feature type="compositionally biased region" description="Basic and acidic residues" evidence="1">
    <location>
        <begin position="38"/>
        <end position="51"/>
    </location>
</feature>
<organism evidence="2 3">
    <name type="scientific">Calothrix parietina FACHB-288</name>
    <dbReference type="NCBI Taxonomy" id="2692896"/>
    <lineage>
        <taxon>Bacteria</taxon>
        <taxon>Bacillati</taxon>
        <taxon>Cyanobacteriota</taxon>
        <taxon>Cyanophyceae</taxon>
        <taxon>Nostocales</taxon>
        <taxon>Calotrichaceae</taxon>
        <taxon>Calothrix</taxon>
    </lineage>
</organism>
<reference evidence="2 3" key="1">
    <citation type="journal article" date="2020" name="ISME J.">
        <title>Comparative genomics reveals insights into cyanobacterial evolution and habitat adaptation.</title>
        <authorList>
            <person name="Chen M.Y."/>
            <person name="Teng W.K."/>
            <person name="Zhao L."/>
            <person name="Hu C.X."/>
            <person name="Zhou Y.K."/>
            <person name="Han B.P."/>
            <person name="Song L.R."/>
            <person name="Shu W.S."/>
        </authorList>
    </citation>
    <scope>NUCLEOTIDE SEQUENCE [LARGE SCALE GENOMIC DNA]</scope>
    <source>
        <strain evidence="2 3">FACHB-288</strain>
    </source>
</reference>
<feature type="region of interest" description="Disordered" evidence="1">
    <location>
        <begin position="38"/>
        <end position="63"/>
    </location>
</feature>
<evidence type="ECO:0000256" key="1">
    <source>
        <dbReference type="SAM" id="MobiDB-lite"/>
    </source>
</evidence>
<keyword evidence="3" id="KW-1185">Reference proteome</keyword>
<accession>A0ABR8AF15</accession>
<gene>
    <name evidence="2" type="ORF">H6G24_23080</name>
</gene>
<sequence length="63" mass="7368">MVKQPKTSRYQLVASMTAEELLSEGYVSLDDLYDPNEEQEKKALIEEKQQVRESGWQEEGEEF</sequence>